<dbReference type="InterPro" id="IPR050108">
    <property type="entry name" value="CDK"/>
</dbReference>
<comment type="similarity">
    <text evidence="1">Belongs to the protein kinase superfamily. CMGC Ser/Thr protein kinase family. CDC2/CDKX subfamily.</text>
</comment>
<evidence type="ECO:0000256" key="10">
    <source>
        <dbReference type="SAM" id="MobiDB-lite"/>
    </source>
</evidence>
<dbReference type="InterPro" id="IPR000719">
    <property type="entry name" value="Prot_kinase_dom"/>
</dbReference>
<evidence type="ECO:0000313" key="12">
    <source>
        <dbReference type="EMBL" id="PAN22690.1"/>
    </source>
</evidence>
<feature type="compositionally biased region" description="Basic and acidic residues" evidence="10">
    <location>
        <begin position="576"/>
        <end position="586"/>
    </location>
</feature>
<evidence type="ECO:0000256" key="5">
    <source>
        <dbReference type="ARBA" id="ARBA00022741"/>
    </source>
</evidence>
<dbReference type="AlphaFoldDB" id="A0A2S3HGW1"/>
<dbReference type="Gene3D" id="1.10.510.10">
    <property type="entry name" value="Transferase(Phosphotransferase) domain 1"/>
    <property type="match status" value="1"/>
</dbReference>
<dbReference type="PANTHER" id="PTHR24056:SF221">
    <property type="entry name" value="OS02G0304500 PROTEIN"/>
    <property type="match status" value="1"/>
</dbReference>
<feature type="compositionally biased region" description="Low complexity" evidence="10">
    <location>
        <begin position="74"/>
        <end position="85"/>
    </location>
</feature>
<dbReference type="GO" id="GO:0005524">
    <property type="term" value="F:ATP binding"/>
    <property type="evidence" value="ECO:0007669"/>
    <property type="project" value="UniProtKB-UniRule"/>
</dbReference>
<dbReference type="GO" id="GO:0032968">
    <property type="term" value="P:positive regulation of transcription elongation by RNA polymerase II"/>
    <property type="evidence" value="ECO:0007669"/>
    <property type="project" value="TreeGrafter"/>
</dbReference>
<feature type="compositionally biased region" description="Basic residues" evidence="10">
    <location>
        <begin position="471"/>
        <end position="483"/>
    </location>
</feature>
<keyword evidence="5 9" id="KW-0547">Nucleotide-binding</keyword>
<dbReference type="PROSITE" id="PS50011">
    <property type="entry name" value="PROTEIN_KINASE_DOM"/>
    <property type="match status" value="1"/>
</dbReference>
<dbReference type="FunFam" id="1.10.510.10:FF:000620">
    <property type="entry name" value="Putative serine/threonine-protein kinase"/>
    <property type="match status" value="1"/>
</dbReference>
<dbReference type="GO" id="GO:0000307">
    <property type="term" value="C:cyclin-dependent protein kinase holoenzyme complex"/>
    <property type="evidence" value="ECO:0007669"/>
    <property type="project" value="TreeGrafter"/>
</dbReference>
<evidence type="ECO:0000256" key="4">
    <source>
        <dbReference type="ARBA" id="ARBA00022679"/>
    </source>
</evidence>
<dbReference type="SUPFAM" id="SSF56112">
    <property type="entry name" value="Protein kinase-like (PK-like)"/>
    <property type="match status" value="1"/>
</dbReference>
<dbReference type="InterPro" id="IPR017441">
    <property type="entry name" value="Protein_kinase_ATP_BS"/>
</dbReference>
<feature type="region of interest" description="Disordered" evidence="10">
    <location>
        <begin position="549"/>
        <end position="622"/>
    </location>
</feature>
<evidence type="ECO:0000256" key="2">
    <source>
        <dbReference type="ARBA" id="ARBA00012409"/>
    </source>
</evidence>
<dbReference type="EC" id="2.7.11.23" evidence="2"/>
<dbReference type="Pfam" id="PF00069">
    <property type="entry name" value="Pkinase"/>
    <property type="match status" value="1"/>
</dbReference>
<dbReference type="PROSITE" id="PS00108">
    <property type="entry name" value="PROTEIN_KINASE_ST"/>
    <property type="match status" value="1"/>
</dbReference>
<evidence type="ECO:0000256" key="3">
    <source>
        <dbReference type="ARBA" id="ARBA00022553"/>
    </source>
</evidence>
<evidence type="ECO:0000256" key="9">
    <source>
        <dbReference type="PROSITE-ProRule" id="PRU10141"/>
    </source>
</evidence>
<feature type="compositionally biased region" description="Basic and acidic residues" evidence="10">
    <location>
        <begin position="459"/>
        <end position="470"/>
    </location>
</feature>
<dbReference type="SMART" id="SM00220">
    <property type="entry name" value="S_TKc"/>
    <property type="match status" value="1"/>
</dbReference>
<keyword evidence="6" id="KW-0418">Kinase</keyword>
<dbReference type="InterPro" id="IPR008271">
    <property type="entry name" value="Ser/Thr_kinase_AS"/>
</dbReference>
<dbReference type="PANTHER" id="PTHR24056">
    <property type="entry name" value="CELL DIVISION PROTEIN KINASE"/>
    <property type="match status" value="1"/>
</dbReference>
<dbReference type="CDD" id="cd07840">
    <property type="entry name" value="STKc_CDK9_like"/>
    <property type="match status" value="1"/>
</dbReference>
<reference evidence="12" key="1">
    <citation type="submission" date="2018-04" db="EMBL/GenBank/DDBJ databases">
        <title>WGS assembly of Panicum hallii.</title>
        <authorList>
            <person name="Lovell J."/>
            <person name="Jenkins J."/>
            <person name="Lowry D."/>
            <person name="Mamidi S."/>
            <person name="Sreedasyam A."/>
            <person name="Weng X."/>
            <person name="Barry K."/>
            <person name="Bonette J."/>
            <person name="Campitelli B."/>
            <person name="Daum C."/>
            <person name="Gordon S."/>
            <person name="Gould B."/>
            <person name="Lipzen A."/>
            <person name="Macqueen A."/>
            <person name="Palacio-Mejia J."/>
            <person name="Plott C."/>
            <person name="Shakirov E."/>
            <person name="Shu S."/>
            <person name="Yoshinaga Y."/>
            <person name="Zane M."/>
            <person name="Rokhsar D."/>
            <person name="Grimwood J."/>
            <person name="Schmutz J."/>
            <person name="Juenger T."/>
        </authorList>
    </citation>
    <scope>NUCLEOTIDE SEQUENCE [LARGE SCALE GENOMIC DNA]</scope>
    <source>
        <strain evidence="12">FIL2</strain>
    </source>
</reference>
<name>A0A2S3HGW1_9POAL</name>
<evidence type="ECO:0000256" key="6">
    <source>
        <dbReference type="ARBA" id="ARBA00022777"/>
    </source>
</evidence>
<feature type="binding site" evidence="9">
    <location>
        <position position="186"/>
    </location>
    <ligand>
        <name>ATP</name>
        <dbReference type="ChEBI" id="CHEBI:30616"/>
    </ligand>
</feature>
<keyword evidence="4" id="KW-0808">Transferase</keyword>
<evidence type="ECO:0000256" key="7">
    <source>
        <dbReference type="ARBA" id="ARBA00022840"/>
    </source>
</evidence>
<dbReference type="PROSITE" id="PS00107">
    <property type="entry name" value="PROTEIN_KINASE_ATP"/>
    <property type="match status" value="1"/>
</dbReference>
<dbReference type="Gramene" id="PAN22690">
    <property type="protein sequence ID" value="PAN22690"/>
    <property type="gene ID" value="PAHAL_4G037400"/>
</dbReference>
<feature type="region of interest" description="Disordered" evidence="10">
    <location>
        <begin position="17"/>
        <end position="129"/>
    </location>
</feature>
<evidence type="ECO:0000259" key="11">
    <source>
        <dbReference type="PROSITE" id="PS50011"/>
    </source>
</evidence>
<dbReference type="GO" id="GO:0005634">
    <property type="term" value="C:nucleus"/>
    <property type="evidence" value="ECO:0007669"/>
    <property type="project" value="TreeGrafter"/>
</dbReference>
<protein>
    <recommendedName>
        <fullName evidence="2">[RNA-polymerase]-subunit kinase</fullName>
        <ecNumber evidence="2">2.7.11.23</ecNumber>
    </recommendedName>
</protein>
<feature type="domain" description="Protein kinase" evidence="11">
    <location>
        <begin position="157"/>
        <end position="439"/>
    </location>
</feature>
<feature type="region of interest" description="Disordered" evidence="10">
    <location>
        <begin position="459"/>
        <end position="517"/>
    </location>
</feature>
<feature type="compositionally biased region" description="Low complexity" evidence="10">
    <location>
        <begin position="552"/>
        <end position="570"/>
    </location>
</feature>
<dbReference type="EMBL" id="CM008049">
    <property type="protein sequence ID" value="PAN22690.1"/>
    <property type="molecule type" value="Genomic_DNA"/>
</dbReference>
<sequence>MPPPASLLHLHLLFGRRRRRRENGSTSVMGCAQAKPSRGSPARSDGRGIDRLKRDNAYRPGSGVSRFSDPPPAAAERAAGATDPAHAARRGGGAASGRSTDKTPDDADASAAPAPPLPPQPPPRREDELVDGWPTWLLENVPREALQGIVPRSADAYDKIEKVGQGTYSNVYKARERGTGRVVALKKVRFDTSESESVRFMAREIRILQRLDHPNVIRLEGIATSRMHRSIYLVFDFMYSDLTKLIARPGQRLTEPQIKSYMQQLLAGLQHCHDRGILHRDIKGSNLLIDRHGVLKIGDFGLANYFGPGRRRPLTSRVVTLWYRAPELLLGSTDYGVGIDLWSAGCLLAEMFFGKPLLRATTEVEQLFKIFSLCGSPPDDYWRKMKLSPTFKPPKAYKPTTAERFRDLPPSAVRLLATLLALDPAARGTAGQALESSFFSTPPLPCDLSSLPVVYKEEVADPAASHDGRKPKQRQRSHRRKDSKQKAEEQPSEINTGSPNKEEDKVIDTANSAQESDGTVIKESLDITINIASYSYSTIPGRFSVSPDQVLPQQEASPAAPQDQQQLPAAKTLHRSGSDDDHENRQRIPAPDDDDEADGEPPLGSGSGGATVNHSPESRPAAFMTDFEAAAAALRGSEELPPKQYVLVDHV</sequence>
<evidence type="ECO:0000256" key="8">
    <source>
        <dbReference type="ARBA" id="ARBA00049280"/>
    </source>
</evidence>
<keyword evidence="7 9" id="KW-0067">ATP-binding</keyword>
<gene>
    <name evidence="12" type="ORF">PAHAL_4G037400</name>
</gene>
<evidence type="ECO:0000256" key="1">
    <source>
        <dbReference type="ARBA" id="ARBA00006485"/>
    </source>
</evidence>
<feature type="compositionally biased region" description="Pro residues" evidence="10">
    <location>
        <begin position="113"/>
        <end position="122"/>
    </location>
</feature>
<dbReference type="FunFam" id="3.30.200.20:FF:000021">
    <property type="entry name" value="probable serine/threonine-protein kinase At1g54610"/>
    <property type="match status" value="1"/>
</dbReference>
<proteinExistence type="inferred from homology"/>
<keyword evidence="3" id="KW-0597">Phosphoprotein</keyword>
<dbReference type="GO" id="GO:0008353">
    <property type="term" value="F:RNA polymerase II CTD heptapeptide repeat kinase activity"/>
    <property type="evidence" value="ECO:0007669"/>
    <property type="project" value="UniProtKB-EC"/>
</dbReference>
<feature type="compositionally biased region" description="Basic and acidic residues" evidence="10">
    <location>
        <begin position="44"/>
        <end position="57"/>
    </location>
</feature>
<accession>A0A2S3HGW1</accession>
<dbReference type="InterPro" id="IPR011009">
    <property type="entry name" value="Kinase-like_dom_sf"/>
</dbReference>
<dbReference type="Proteomes" id="UP000243499">
    <property type="component" value="Chromosome 4"/>
</dbReference>
<comment type="catalytic activity">
    <reaction evidence="8">
        <text>[DNA-directed RNA polymerase] + ATP = phospho-[DNA-directed RNA polymerase] + ADP + H(+)</text>
        <dbReference type="Rhea" id="RHEA:10216"/>
        <dbReference type="Rhea" id="RHEA-COMP:11321"/>
        <dbReference type="Rhea" id="RHEA-COMP:11322"/>
        <dbReference type="ChEBI" id="CHEBI:15378"/>
        <dbReference type="ChEBI" id="CHEBI:30616"/>
        <dbReference type="ChEBI" id="CHEBI:43176"/>
        <dbReference type="ChEBI" id="CHEBI:68546"/>
        <dbReference type="ChEBI" id="CHEBI:456216"/>
        <dbReference type="EC" id="2.7.11.23"/>
    </reaction>
</comment>
<organism evidence="12">
    <name type="scientific">Panicum hallii</name>
    <dbReference type="NCBI Taxonomy" id="206008"/>
    <lineage>
        <taxon>Eukaryota</taxon>
        <taxon>Viridiplantae</taxon>
        <taxon>Streptophyta</taxon>
        <taxon>Embryophyta</taxon>
        <taxon>Tracheophyta</taxon>
        <taxon>Spermatophyta</taxon>
        <taxon>Magnoliopsida</taxon>
        <taxon>Liliopsida</taxon>
        <taxon>Poales</taxon>
        <taxon>Poaceae</taxon>
        <taxon>PACMAD clade</taxon>
        <taxon>Panicoideae</taxon>
        <taxon>Panicodae</taxon>
        <taxon>Paniceae</taxon>
        <taxon>Panicinae</taxon>
        <taxon>Panicum</taxon>
        <taxon>Panicum sect. Panicum</taxon>
    </lineage>
</organism>
<dbReference type="Gene3D" id="3.30.200.20">
    <property type="entry name" value="Phosphorylase Kinase, domain 1"/>
    <property type="match status" value="1"/>
</dbReference>